<dbReference type="InterPro" id="IPR005794">
    <property type="entry name" value="Fmt"/>
</dbReference>
<comment type="catalytic activity">
    <reaction evidence="5">
        <text>L-methionyl-tRNA(fMet) + (6R)-10-formyltetrahydrofolate = N-formyl-L-methionyl-tRNA(fMet) + (6S)-5,6,7,8-tetrahydrofolate + H(+)</text>
        <dbReference type="Rhea" id="RHEA:24380"/>
        <dbReference type="Rhea" id="RHEA-COMP:9952"/>
        <dbReference type="Rhea" id="RHEA-COMP:9953"/>
        <dbReference type="ChEBI" id="CHEBI:15378"/>
        <dbReference type="ChEBI" id="CHEBI:57453"/>
        <dbReference type="ChEBI" id="CHEBI:78530"/>
        <dbReference type="ChEBI" id="CHEBI:78844"/>
        <dbReference type="ChEBI" id="CHEBI:195366"/>
        <dbReference type="EC" id="2.1.2.9"/>
    </reaction>
</comment>
<dbReference type="InterPro" id="IPR005793">
    <property type="entry name" value="Formyl_trans_C"/>
</dbReference>
<proteinExistence type="inferred from homology"/>
<dbReference type="InterPro" id="IPR002376">
    <property type="entry name" value="Formyl_transf_N"/>
</dbReference>
<organism evidence="8 9">
    <name type="scientific">Rubrivirga marina</name>
    <dbReference type="NCBI Taxonomy" id="1196024"/>
    <lineage>
        <taxon>Bacteria</taxon>
        <taxon>Pseudomonadati</taxon>
        <taxon>Rhodothermota</taxon>
        <taxon>Rhodothermia</taxon>
        <taxon>Rhodothermales</taxon>
        <taxon>Rubricoccaceae</taxon>
        <taxon>Rubrivirga</taxon>
    </lineage>
</organism>
<feature type="binding site" evidence="5">
    <location>
        <begin position="103"/>
        <end position="106"/>
    </location>
    <ligand>
        <name>(6S)-5,6,7,8-tetrahydrofolate</name>
        <dbReference type="ChEBI" id="CHEBI:57453"/>
    </ligand>
</feature>
<reference evidence="8 9" key="1">
    <citation type="submission" date="2016-11" db="EMBL/GenBank/DDBJ databases">
        <title>Study of marine rhodopsin-containing bacteria.</title>
        <authorList>
            <person name="Yoshizawa S."/>
            <person name="Kumagai Y."/>
            <person name="Kogure K."/>
        </authorList>
    </citation>
    <scope>NUCLEOTIDE SEQUENCE [LARGE SCALE GENOMIC DNA]</scope>
    <source>
        <strain evidence="8 9">SAORIC-28</strain>
    </source>
</reference>
<dbReference type="Pfam" id="PF02911">
    <property type="entry name" value="Formyl_trans_C"/>
    <property type="match status" value="1"/>
</dbReference>
<feature type="domain" description="Formyl transferase N-terminal" evidence="6">
    <location>
        <begin position="2"/>
        <end position="174"/>
    </location>
</feature>
<dbReference type="EC" id="2.1.2.9" evidence="2 5"/>
<protein>
    <recommendedName>
        <fullName evidence="2 5">Methionyl-tRNA formyltransferase</fullName>
        <ecNumber evidence="2 5">2.1.2.9</ecNumber>
    </recommendedName>
</protein>
<comment type="function">
    <text evidence="5">Attaches a formyl group to the free amino group of methionyl-tRNA(fMet). The formyl group appears to play a dual role in the initiator identity of N-formylmethionyl-tRNA by promoting its recognition by IF2 and preventing the misappropriation of this tRNA by the elongation apparatus.</text>
</comment>
<evidence type="ECO:0000256" key="3">
    <source>
        <dbReference type="ARBA" id="ARBA00022679"/>
    </source>
</evidence>
<gene>
    <name evidence="5" type="primary">fmt</name>
    <name evidence="8" type="ORF">BSZ37_09070</name>
</gene>
<dbReference type="SUPFAM" id="SSF50486">
    <property type="entry name" value="FMT C-terminal domain-like"/>
    <property type="match status" value="1"/>
</dbReference>
<evidence type="ECO:0000256" key="2">
    <source>
        <dbReference type="ARBA" id="ARBA00012261"/>
    </source>
</evidence>
<dbReference type="Proteomes" id="UP000216339">
    <property type="component" value="Unassembled WGS sequence"/>
</dbReference>
<evidence type="ECO:0000256" key="4">
    <source>
        <dbReference type="ARBA" id="ARBA00022917"/>
    </source>
</evidence>
<evidence type="ECO:0000313" key="8">
    <source>
        <dbReference type="EMBL" id="PAP78715.1"/>
    </source>
</evidence>
<dbReference type="Gene3D" id="3.40.50.12230">
    <property type="match status" value="1"/>
</dbReference>
<dbReference type="CDD" id="cd08704">
    <property type="entry name" value="Met_tRNA_FMT_C"/>
    <property type="match status" value="1"/>
</dbReference>
<dbReference type="InterPro" id="IPR041711">
    <property type="entry name" value="Met-tRNA-FMT_N"/>
</dbReference>
<keyword evidence="3 5" id="KW-0808">Transferase</keyword>
<dbReference type="EMBL" id="MQWD01000001">
    <property type="protein sequence ID" value="PAP78715.1"/>
    <property type="molecule type" value="Genomic_DNA"/>
</dbReference>
<evidence type="ECO:0000256" key="5">
    <source>
        <dbReference type="HAMAP-Rule" id="MF_00182"/>
    </source>
</evidence>
<dbReference type="GO" id="GO:0004479">
    <property type="term" value="F:methionyl-tRNA formyltransferase activity"/>
    <property type="evidence" value="ECO:0007669"/>
    <property type="project" value="UniProtKB-UniRule"/>
</dbReference>
<dbReference type="InterPro" id="IPR044135">
    <property type="entry name" value="Met-tRNA-FMT_C"/>
</dbReference>
<dbReference type="GO" id="GO:0005829">
    <property type="term" value="C:cytosol"/>
    <property type="evidence" value="ECO:0007669"/>
    <property type="project" value="TreeGrafter"/>
</dbReference>
<evidence type="ECO:0000256" key="1">
    <source>
        <dbReference type="ARBA" id="ARBA00010699"/>
    </source>
</evidence>
<dbReference type="SUPFAM" id="SSF53328">
    <property type="entry name" value="Formyltransferase"/>
    <property type="match status" value="1"/>
</dbReference>
<comment type="similarity">
    <text evidence="1 5">Belongs to the Fmt family.</text>
</comment>
<evidence type="ECO:0000259" key="6">
    <source>
        <dbReference type="Pfam" id="PF00551"/>
    </source>
</evidence>
<feature type="domain" description="Formyl transferase C-terminal" evidence="7">
    <location>
        <begin position="197"/>
        <end position="293"/>
    </location>
</feature>
<evidence type="ECO:0000313" key="9">
    <source>
        <dbReference type="Proteomes" id="UP000216339"/>
    </source>
</evidence>
<dbReference type="Pfam" id="PF00551">
    <property type="entry name" value="Formyl_trans_N"/>
    <property type="match status" value="1"/>
</dbReference>
<dbReference type="CDD" id="cd08646">
    <property type="entry name" value="FMT_core_Met-tRNA-FMT_N"/>
    <property type="match status" value="1"/>
</dbReference>
<name>A0A271J6Y8_9BACT</name>
<dbReference type="PANTHER" id="PTHR11138">
    <property type="entry name" value="METHIONYL-TRNA FORMYLTRANSFERASE"/>
    <property type="match status" value="1"/>
</dbReference>
<dbReference type="AlphaFoldDB" id="A0A271J6Y8"/>
<dbReference type="PANTHER" id="PTHR11138:SF5">
    <property type="entry name" value="METHIONYL-TRNA FORMYLTRANSFERASE, MITOCHONDRIAL"/>
    <property type="match status" value="1"/>
</dbReference>
<dbReference type="InterPro" id="IPR036477">
    <property type="entry name" value="Formyl_transf_N_sf"/>
</dbReference>
<comment type="caution">
    <text evidence="8">The sequence shown here is derived from an EMBL/GenBank/DDBJ whole genome shotgun (WGS) entry which is preliminary data.</text>
</comment>
<dbReference type="NCBIfam" id="TIGR00460">
    <property type="entry name" value="fmt"/>
    <property type="match status" value="1"/>
</dbReference>
<dbReference type="HAMAP" id="MF_00182">
    <property type="entry name" value="Formyl_trans"/>
    <property type="match status" value="1"/>
</dbReference>
<keyword evidence="9" id="KW-1185">Reference proteome</keyword>
<dbReference type="OrthoDB" id="9802815at2"/>
<sequence length="304" mass="32140">MGTPDFAVPSLDALVEAGLAPVAVVTVPDKPAGRGQTVRASAVKRAAERHGLPVLQPASVKDPAFAEEVAALEPDVLAVVAFRILPPAVFEAARLGAFNLHGSLLPAYRGAAPIQRALMDGVEETGVTTFFLQRTVDTGNVILRRRITVGPDDTAGDVHDRLAEVGAEAVVETVRQIAAGTAEAEPQDDALASPAPKIFREDALLDWSQPARAVHNHVRALSPYPGAWTTWEGETLKVLRTRFEEARLDGPPGRVTVDDGRMLVACGADAVEVLEVQREGKRRMDAADFLNGADVDGATIGTSA</sequence>
<keyword evidence="4 5" id="KW-0648">Protein biosynthesis</keyword>
<accession>A0A271J6Y8</accession>
<evidence type="ECO:0000259" key="7">
    <source>
        <dbReference type="Pfam" id="PF02911"/>
    </source>
</evidence>
<dbReference type="InterPro" id="IPR011034">
    <property type="entry name" value="Formyl_transferase-like_C_sf"/>
</dbReference>